<evidence type="ECO:0000313" key="2">
    <source>
        <dbReference type="Proteomes" id="UP001153737"/>
    </source>
</evidence>
<dbReference type="EMBL" id="OU896721">
    <property type="protein sequence ID" value="CAG9817480.1"/>
    <property type="molecule type" value="Genomic_DNA"/>
</dbReference>
<reference evidence="1" key="1">
    <citation type="submission" date="2022-01" db="EMBL/GenBank/DDBJ databases">
        <authorList>
            <person name="King R."/>
        </authorList>
    </citation>
    <scope>NUCLEOTIDE SEQUENCE</scope>
</reference>
<evidence type="ECO:0000313" key="1">
    <source>
        <dbReference type="EMBL" id="CAG9817480.1"/>
    </source>
</evidence>
<reference evidence="1" key="2">
    <citation type="submission" date="2022-10" db="EMBL/GenBank/DDBJ databases">
        <authorList>
            <consortium name="ENA_rothamsted_submissions"/>
            <consortium name="culmorum"/>
            <person name="King R."/>
        </authorList>
    </citation>
    <scope>NUCLEOTIDE SEQUENCE</scope>
</reference>
<dbReference type="GO" id="GO:1990716">
    <property type="term" value="C:axonemal central apparatus"/>
    <property type="evidence" value="ECO:0007669"/>
    <property type="project" value="TreeGrafter"/>
</dbReference>
<dbReference type="OrthoDB" id="10257153at2759"/>
<name>A0A9N9SC50_PHACE</name>
<organism evidence="1 2">
    <name type="scientific">Phaedon cochleariae</name>
    <name type="common">Mustard beetle</name>
    <dbReference type="NCBI Taxonomy" id="80249"/>
    <lineage>
        <taxon>Eukaryota</taxon>
        <taxon>Metazoa</taxon>
        <taxon>Ecdysozoa</taxon>
        <taxon>Arthropoda</taxon>
        <taxon>Hexapoda</taxon>
        <taxon>Insecta</taxon>
        <taxon>Pterygota</taxon>
        <taxon>Neoptera</taxon>
        <taxon>Endopterygota</taxon>
        <taxon>Coleoptera</taxon>
        <taxon>Polyphaga</taxon>
        <taxon>Cucujiformia</taxon>
        <taxon>Chrysomeloidea</taxon>
        <taxon>Chrysomelidae</taxon>
        <taxon>Chrysomelinae</taxon>
        <taxon>Chrysomelini</taxon>
        <taxon>Phaedon</taxon>
    </lineage>
</organism>
<dbReference type="GO" id="GO:1904158">
    <property type="term" value="P:axonemal central apparatus assembly"/>
    <property type="evidence" value="ECO:0007669"/>
    <property type="project" value="TreeGrafter"/>
</dbReference>
<dbReference type="GO" id="GO:0005576">
    <property type="term" value="C:extracellular region"/>
    <property type="evidence" value="ECO:0007669"/>
    <property type="project" value="GOC"/>
</dbReference>
<sequence length="1540" mass="179209">MSTRLSQVKNKKKRKEKVDDNNDELDKIFSELNLKIFCPKKVFDIIFITENNQTSTEYLTNLIKSVKEYEEISCVTFITYEEVLKLLDDFNLDVFPPAFQAVAQEIHQGIKRKSSQNLNSSTWLSQLVKLKLMEVMSHHFLKEISKMEKRNSLEEELASLAQDSKKNTNKNTNKVTAITNANIGEKKSKVKIEAKSSLAIDVGYKLTEKASDIVFDDDIFNHVWFYVFQGFLDAEVLKQLESFNVPIRAVMTFNVSDNISKKSDFSPNHKVFWDLIGDYFDGPHRSINFENTILMKFTATQNNYKNTFEELLYVIKNISDIKLRHLDYIRHIKIHQVEANYKILPLECLLTYNLTSSKIPLELTSEATVLINLLNETSDRMKRIDRVEVEDLWDTISSQTASLTHIDCCKNPFDIEEIFQVKNAATKSFDKPKNTFMVHESDLLTVILKTYRSFGSKFVDSFNDIVRLMNPFNLLKNIKVPSDDFIHKHDIDPSNKLNIKFTKSQLHFLYLFLFSTFKYDEVIEDFEDTDLTENLQTYSRSQFRSSSQPQYENDQSDCEISNLNLYDPSPMAFIWKEELHSQVMIQEIFNNQRMYQYMDMQYSPETENLLVQFSDHLDEFGINTKTYDVTLRTPVCLRDFCKYITVEESKWLEKNKPAKYVRKSEDMEECRGAKNVKKSDLFQEYRHLLDPKAKPDGDTEDIQIDEEENTVTFEEMLTEIQNYPRNSTLIEECGSDVSENFLAYDFGTQYLAIRGTETIFSSHDDVKIRVDNTRMIYEEPKCTVCLTSKGHSLILHSNKAFLGNDYTFHWNLEDGTVVSFILQNQQRKTRRNSLTSSAIDLTVDELTGETDEEQTFLQHAINQKVINLSKAEFEDELEKAENSQIDVTLDEDITNIYKSLKQAIVEECPVYKISDNLTYLMKHENKTEIPLTNIIRRLLHNTKKEVPLASYTKKFIHSTNNIGSSVKSTLDFRVCLPNGLYITCYSSNIRDNLVEIKQEFVTEEERTEEFRLFTRDGYILVKKIDGTITLMKSNGDTISFEKPDSQNTIIRESNLKTCHCKNLDDYRKKLNKMMKDESANDDCYISRRDLFRTKKGYVINKDIAGILKSNKVPYLKTVLLNFDGHRTTLENNKITQKRVYHTTTEQDFLAEEIYFERGDGFQCLFDKNGSQVVRFGDGTEISSAIQVSKDLVDGYVFVSLDFSYQHPDYVTVSYDSHDNLELRFRDVVLERNVEDEIKLKIEDDNITKVNKDTVTFEKICKECDSGYSCSFDISPFRSKNLDYTAPFLHAKDSYDKQFYVDFGGKSGRSKCFLKGPLNRVGCNHTKNNVYKKLFVVNETLSGQQFWSNDMVQTRRLQAVVDADSTIVEKPDIRNPELTTIEFRKKIFDSLAARFKNTALLGEDMCLSKYKKNKNKQECYSTNRALKKMFDIETTKTFLTNLSLQFTEKNKTNASEEAIQDVIKKNDAFVTADVETTRTFEKKQAEAVTEDLVKLCKCIKRKKTFRDKISCWRSECDKFKSMIRQKKIPLYFDSQFCEVIN</sequence>
<dbReference type="PANTHER" id="PTHR21963:SF1">
    <property type="entry name" value="SPERM-ASSOCIATED ANTIGEN 17"/>
    <property type="match status" value="1"/>
</dbReference>
<dbReference type="Proteomes" id="UP001153737">
    <property type="component" value="Chromosome 15"/>
</dbReference>
<accession>A0A9N9SC50</accession>
<proteinExistence type="predicted"/>
<protein>
    <submittedName>
        <fullName evidence="1">Uncharacterized protein</fullName>
    </submittedName>
</protein>
<dbReference type="InterPro" id="IPR026173">
    <property type="entry name" value="SPAG17"/>
</dbReference>
<gene>
    <name evidence="1" type="ORF">PHAECO_LOCUS4856</name>
</gene>
<dbReference type="GO" id="GO:0003351">
    <property type="term" value="P:epithelial cilium movement involved in extracellular fluid movement"/>
    <property type="evidence" value="ECO:0007669"/>
    <property type="project" value="TreeGrafter"/>
</dbReference>
<dbReference type="PANTHER" id="PTHR21963">
    <property type="entry name" value="PF6"/>
    <property type="match status" value="1"/>
</dbReference>
<keyword evidence="2" id="KW-1185">Reference proteome</keyword>